<dbReference type="SUPFAM" id="SSF46767">
    <property type="entry name" value="Methylated DNA-protein cysteine methyltransferase, C-terminal domain"/>
    <property type="match status" value="1"/>
</dbReference>
<dbReference type="InterPro" id="IPR014048">
    <property type="entry name" value="MethylDNA_cys_MeTrfase_DNA-bd"/>
</dbReference>
<feature type="compositionally biased region" description="Basic and acidic residues" evidence="2">
    <location>
        <begin position="79"/>
        <end position="94"/>
    </location>
</feature>
<comment type="caution">
    <text evidence="4">The sequence shown here is derived from an EMBL/GenBank/DDBJ whole genome shotgun (WGS) entry which is preliminary data.</text>
</comment>
<dbReference type="Proteomes" id="UP001612915">
    <property type="component" value="Unassembled WGS sequence"/>
</dbReference>
<dbReference type="InterPro" id="IPR036217">
    <property type="entry name" value="MethylDNA_cys_MeTrfase_DNAb"/>
</dbReference>
<dbReference type="PANTHER" id="PTHR42942">
    <property type="entry name" value="6-O-METHYLGUANINE DNA METHYLTRANSFERASE"/>
    <property type="match status" value="1"/>
</dbReference>
<proteinExistence type="predicted"/>
<dbReference type="CDD" id="cd06445">
    <property type="entry name" value="ATase"/>
    <property type="match status" value="1"/>
</dbReference>
<keyword evidence="1" id="KW-0227">DNA damage</keyword>
<feature type="region of interest" description="Disordered" evidence="2">
    <location>
        <begin position="79"/>
        <end position="101"/>
    </location>
</feature>
<dbReference type="InterPro" id="IPR052520">
    <property type="entry name" value="ATL_DNA_repair"/>
</dbReference>
<accession>A0ABW8AQ14</accession>
<name>A0ABW8AQ14_9ACTN</name>
<dbReference type="PANTHER" id="PTHR42942:SF1">
    <property type="entry name" value="ALKYLTRANSFERASE-LIKE PROTEIN 1"/>
    <property type="match status" value="1"/>
</dbReference>
<dbReference type="Pfam" id="PF01035">
    <property type="entry name" value="DNA_binding_1"/>
    <property type="match status" value="1"/>
</dbReference>
<dbReference type="RefSeq" id="WP_398282075.1">
    <property type="nucleotide sequence ID" value="NZ_JBITLV010000005.1"/>
</dbReference>
<dbReference type="EMBL" id="JBITLV010000005">
    <property type="protein sequence ID" value="MFI7588436.1"/>
    <property type="molecule type" value="Genomic_DNA"/>
</dbReference>
<gene>
    <name evidence="4" type="ORF">ACIB24_15305</name>
</gene>
<sequence length="101" mass="11231">MDDAYIGDVLELVAAIPPGRVMAYSDIAREVGGGPRQVGSVMSHWGSDVPWWRVVRADGRPATGHEERALVHFAKERTPMRPGGERVDLREARWEPPSIRS</sequence>
<feature type="domain" description="Methylated-DNA-[protein]-cysteine S-methyltransferase DNA binding" evidence="3">
    <location>
        <begin position="8"/>
        <end position="63"/>
    </location>
</feature>
<evidence type="ECO:0000256" key="2">
    <source>
        <dbReference type="SAM" id="MobiDB-lite"/>
    </source>
</evidence>
<evidence type="ECO:0000256" key="1">
    <source>
        <dbReference type="ARBA" id="ARBA00022763"/>
    </source>
</evidence>
<evidence type="ECO:0000313" key="5">
    <source>
        <dbReference type="Proteomes" id="UP001612915"/>
    </source>
</evidence>
<evidence type="ECO:0000259" key="3">
    <source>
        <dbReference type="Pfam" id="PF01035"/>
    </source>
</evidence>
<reference evidence="4 5" key="1">
    <citation type="submission" date="2024-10" db="EMBL/GenBank/DDBJ databases">
        <title>The Natural Products Discovery Center: Release of the First 8490 Sequenced Strains for Exploring Actinobacteria Biosynthetic Diversity.</title>
        <authorList>
            <person name="Kalkreuter E."/>
            <person name="Kautsar S.A."/>
            <person name="Yang D."/>
            <person name="Bader C.D."/>
            <person name="Teijaro C.N."/>
            <person name="Fluegel L."/>
            <person name="Davis C.M."/>
            <person name="Simpson J.R."/>
            <person name="Lauterbach L."/>
            <person name="Steele A.D."/>
            <person name="Gui C."/>
            <person name="Meng S."/>
            <person name="Li G."/>
            <person name="Viehrig K."/>
            <person name="Ye F."/>
            <person name="Su P."/>
            <person name="Kiefer A.F."/>
            <person name="Nichols A."/>
            <person name="Cepeda A.J."/>
            <person name="Yan W."/>
            <person name="Fan B."/>
            <person name="Jiang Y."/>
            <person name="Adhikari A."/>
            <person name="Zheng C.-J."/>
            <person name="Schuster L."/>
            <person name="Cowan T.M."/>
            <person name="Smanski M.J."/>
            <person name="Chevrette M.G."/>
            <person name="De Carvalho L.P.S."/>
            <person name="Shen B."/>
        </authorList>
    </citation>
    <scope>NUCLEOTIDE SEQUENCE [LARGE SCALE GENOMIC DNA]</scope>
    <source>
        <strain evidence="4 5">NPDC049639</strain>
    </source>
</reference>
<dbReference type="InterPro" id="IPR036388">
    <property type="entry name" value="WH-like_DNA-bd_sf"/>
</dbReference>
<evidence type="ECO:0000313" key="4">
    <source>
        <dbReference type="EMBL" id="MFI7588436.1"/>
    </source>
</evidence>
<organism evidence="4 5">
    <name type="scientific">Spongisporangium articulatum</name>
    <dbReference type="NCBI Taxonomy" id="3362603"/>
    <lineage>
        <taxon>Bacteria</taxon>
        <taxon>Bacillati</taxon>
        <taxon>Actinomycetota</taxon>
        <taxon>Actinomycetes</taxon>
        <taxon>Kineosporiales</taxon>
        <taxon>Kineosporiaceae</taxon>
        <taxon>Spongisporangium</taxon>
    </lineage>
</organism>
<keyword evidence="5" id="KW-1185">Reference proteome</keyword>
<dbReference type="Gene3D" id="1.10.10.10">
    <property type="entry name" value="Winged helix-like DNA-binding domain superfamily/Winged helix DNA-binding domain"/>
    <property type="match status" value="1"/>
</dbReference>
<protein>
    <submittedName>
        <fullName evidence="4">MGMT family protein</fullName>
    </submittedName>
</protein>